<dbReference type="InterPro" id="IPR003439">
    <property type="entry name" value="ABC_transporter-like_ATP-bd"/>
</dbReference>
<comment type="caution">
    <text evidence="6">The sequence shown here is derived from an EMBL/GenBank/DDBJ whole genome shotgun (WGS) entry which is preliminary data.</text>
</comment>
<dbReference type="InterPro" id="IPR017871">
    <property type="entry name" value="ABC_transporter-like_CS"/>
</dbReference>
<dbReference type="Proteomes" id="UP000282656">
    <property type="component" value="Unassembled WGS sequence"/>
</dbReference>
<sequence>MSLLEVKGLRRDYGALRAVDDVSFSLEAGSILGFIGPNGAGKSTTLRILATLDVPTAGSVLLDGTSLVDAPDRARPLLGYMPDRYGTYDDVTVREFLDFFARAYGLKGAQRKQRVESVMEFTGLGPLAHKLTTELSKGMRQRVALGRTLLHDPRLLLLDEPADGLDPRARIELRELLRALADQGKAVIISSHILTELAEICDSCVIIEQGRLLAQGKVEDLLRQGPDTSRVLELTVRLAATGDGSEALWARTERTLLEQPRVKDVSREASALRVRLELEVDAGPTQAEAAAAALLSALVSQGLPVCAFSPRERNLEDAFMTVTKGRVA</sequence>
<dbReference type="RefSeq" id="WP_121769338.1">
    <property type="nucleotide sequence ID" value="NZ_RAWM01000013.1"/>
</dbReference>
<evidence type="ECO:0000313" key="6">
    <source>
        <dbReference type="EMBL" id="RKH71752.1"/>
    </source>
</evidence>
<comment type="similarity">
    <text evidence="1">Belongs to the ABC transporter superfamily.</text>
</comment>
<evidence type="ECO:0000256" key="2">
    <source>
        <dbReference type="ARBA" id="ARBA00022448"/>
    </source>
</evidence>
<name>A0A3A8R3I1_9BACT</name>
<dbReference type="InterPro" id="IPR027417">
    <property type="entry name" value="P-loop_NTPase"/>
</dbReference>
<gene>
    <name evidence="6" type="ORF">D7X96_07440</name>
</gene>
<dbReference type="SMART" id="SM00382">
    <property type="entry name" value="AAA"/>
    <property type="match status" value="1"/>
</dbReference>
<evidence type="ECO:0000256" key="1">
    <source>
        <dbReference type="ARBA" id="ARBA00005417"/>
    </source>
</evidence>
<protein>
    <submittedName>
        <fullName evidence="6">ABC transporter ATP-binding protein</fullName>
    </submittedName>
</protein>
<evidence type="ECO:0000313" key="7">
    <source>
        <dbReference type="Proteomes" id="UP000282656"/>
    </source>
</evidence>
<proteinExistence type="inferred from homology"/>
<dbReference type="Pfam" id="PF00005">
    <property type="entry name" value="ABC_tran"/>
    <property type="match status" value="1"/>
</dbReference>
<feature type="domain" description="ABC transporter" evidence="5">
    <location>
        <begin position="4"/>
        <end position="234"/>
    </location>
</feature>
<reference evidence="7" key="1">
    <citation type="submission" date="2018-09" db="EMBL/GenBank/DDBJ databases">
        <authorList>
            <person name="Livingstone P.G."/>
            <person name="Whitworth D.E."/>
        </authorList>
    </citation>
    <scope>NUCLEOTIDE SEQUENCE [LARGE SCALE GENOMIC DNA]</scope>
    <source>
        <strain evidence="7">AB047A</strain>
    </source>
</reference>
<dbReference type="OrthoDB" id="9795548at2"/>
<keyword evidence="4 6" id="KW-0067">ATP-binding</keyword>
<evidence type="ECO:0000256" key="4">
    <source>
        <dbReference type="ARBA" id="ARBA00022840"/>
    </source>
</evidence>
<dbReference type="PANTHER" id="PTHR43335:SF3">
    <property type="entry name" value="ABC TRANSPORTER"/>
    <property type="match status" value="1"/>
</dbReference>
<dbReference type="PANTHER" id="PTHR43335">
    <property type="entry name" value="ABC TRANSPORTER, ATP-BINDING PROTEIN"/>
    <property type="match status" value="1"/>
</dbReference>
<dbReference type="PROSITE" id="PS50893">
    <property type="entry name" value="ABC_TRANSPORTER_2"/>
    <property type="match status" value="1"/>
</dbReference>
<accession>A0A3A8R3I1</accession>
<evidence type="ECO:0000256" key="3">
    <source>
        <dbReference type="ARBA" id="ARBA00022741"/>
    </source>
</evidence>
<dbReference type="PROSITE" id="PS00211">
    <property type="entry name" value="ABC_TRANSPORTER_1"/>
    <property type="match status" value="1"/>
</dbReference>
<dbReference type="SUPFAM" id="SSF52540">
    <property type="entry name" value="P-loop containing nucleoside triphosphate hydrolases"/>
    <property type="match status" value="1"/>
</dbReference>
<dbReference type="GO" id="GO:0005524">
    <property type="term" value="F:ATP binding"/>
    <property type="evidence" value="ECO:0007669"/>
    <property type="project" value="UniProtKB-KW"/>
</dbReference>
<dbReference type="Gene3D" id="3.40.50.300">
    <property type="entry name" value="P-loop containing nucleotide triphosphate hydrolases"/>
    <property type="match status" value="1"/>
</dbReference>
<dbReference type="CDD" id="cd03230">
    <property type="entry name" value="ABC_DR_subfamily_A"/>
    <property type="match status" value="1"/>
</dbReference>
<dbReference type="EMBL" id="RAWM01000013">
    <property type="protein sequence ID" value="RKH71752.1"/>
    <property type="molecule type" value="Genomic_DNA"/>
</dbReference>
<dbReference type="AlphaFoldDB" id="A0A3A8R3I1"/>
<dbReference type="InterPro" id="IPR003593">
    <property type="entry name" value="AAA+_ATPase"/>
</dbReference>
<keyword evidence="3" id="KW-0547">Nucleotide-binding</keyword>
<dbReference type="GO" id="GO:0016887">
    <property type="term" value="F:ATP hydrolysis activity"/>
    <property type="evidence" value="ECO:0007669"/>
    <property type="project" value="InterPro"/>
</dbReference>
<evidence type="ECO:0000259" key="5">
    <source>
        <dbReference type="PROSITE" id="PS50893"/>
    </source>
</evidence>
<keyword evidence="2" id="KW-0813">Transport</keyword>
<organism evidence="6 7">
    <name type="scientific">Corallococcus interemptor</name>
    <dbReference type="NCBI Taxonomy" id="2316720"/>
    <lineage>
        <taxon>Bacteria</taxon>
        <taxon>Pseudomonadati</taxon>
        <taxon>Myxococcota</taxon>
        <taxon>Myxococcia</taxon>
        <taxon>Myxococcales</taxon>
        <taxon>Cystobacterineae</taxon>
        <taxon>Myxococcaceae</taxon>
        <taxon>Corallococcus</taxon>
    </lineage>
</organism>
<keyword evidence="7" id="KW-1185">Reference proteome</keyword>